<evidence type="ECO:0000313" key="3">
    <source>
        <dbReference type="Proteomes" id="UP000401081"/>
    </source>
</evidence>
<reference evidence="2 3" key="1">
    <citation type="submission" date="2019-03" db="EMBL/GenBank/DDBJ databases">
        <authorList>
            <consortium name="Pathogen Informatics"/>
        </authorList>
    </citation>
    <scope>NUCLEOTIDE SEQUENCE [LARGE SCALE GENOMIC DNA]</scope>
    <source>
        <strain evidence="2 3">NCTC12993</strain>
    </source>
</reference>
<organism evidence="2 3">
    <name type="scientific">Kluyvera cryocrescens</name>
    <name type="common">Kluyvera citrophila</name>
    <dbReference type="NCBI Taxonomy" id="580"/>
    <lineage>
        <taxon>Bacteria</taxon>
        <taxon>Pseudomonadati</taxon>
        <taxon>Pseudomonadota</taxon>
        <taxon>Gammaproteobacteria</taxon>
        <taxon>Enterobacterales</taxon>
        <taxon>Enterobacteriaceae</taxon>
        <taxon>Kluyvera</taxon>
    </lineage>
</organism>
<sequence>MFRLSVLFIAFLSVGCVSLDPHYQRPDAPVPASLPGTQGQATAVIGNWQQGGKRCSPEQSGQHGAEQQPRCAKSDCRYRRRPRAVWRNACLAFAHSECGTQPVAAAAPPLPASAPRRRPTARSPASSWTCLAVTQSLTRAARETWLASEYTAQNTRLTMIAELSTAWVTLAADNSNLALAQQTHGQRRRLAENRPASAAKLAPPPRRT</sequence>
<protein>
    <submittedName>
        <fullName evidence="2">Copper/silver efflux system outer membrane protein CusC</fullName>
    </submittedName>
</protein>
<dbReference type="Gene3D" id="1.20.1600.10">
    <property type="entry name" value="Outer membrane efflux proteins (OEP)"/>
    <property type="match status" value="1"/>
</dbReference>
<feature type="region of interest" description="Disordered" evidence="1">
    <location>
        <begin position="185"/>
        <end position="208"/>
    </location>
</feature>
<keyword evidence="3" id="KW-1185">Reference proteome</keyword>
<evidence type="ECO:0000313" key="2">
    <source>
        <dbReference type="EMBL" id="VFS61064.1"/>
    </source>
</evidence>
<proteinExistence type="predicted"/>
<dbReference type="Proteomes" id="UP000401081">
    <property type="component" value="Unassembled WGS sequence"/>
</dbReference>
<gene>
    <name evidence="2" type="ORF">NCTC12993_01747</name>
</gene>
<name>A0A485AJ59_KLUCR</name>
<dbReference type="SUPFAM" id="SSF56954">
    <property type="entry name" value="Outer membrane efflux proteins (OEP)"/>
    <property type="match status" value="1"/>
</dbReference>
<dbReference type="PROSITE" id="PS51257">
    <property type="entry name" value="PROKAR_LIPOPROTEIN"/>
    <property type="match status" value="1"/>
</dbReference>
<dbReference type="EMBL" id="CAADJD010000015">
    <property type="protein sequence ID" value="VFS61064.1"/>
    <property type="molecule type" value="Genomic_DNA"/>
</dbReference>
<dbReference type="AlphaFoldDB" id="A0A485AJ59"/>
<evidence type="ECO:0000256" key="1">
    <source>
        <dbReference type="SAM" id="MobiDB-lite"/>
    </source>
</evidence>
<feature type="region of interest" description="Disordered" evidence="1">
    <location>
        <begin position="49"/>
        <end position="73"/>
    </location>
</feature>
<accession>A0A485AJ59</accession>